<reference evidence="7 8" key="1">
    <citation type="submission" date="2019-03" db="EMBL/GenBank/DDBJ databases">
        <title>Genomic Encyclopedia of Type Strains, Phase III (KMG-III): the genomes of soil and plant-associated and newly described type strains.</title>
        <authorList>
            <person name="Whitman W."/>
        </authorList>
    </citation>
    <scope>NUCLEOTIDE SEQUENCE [LARGE SCALE GENOMIC DNA]</scope>
    <source>
        <strain evidence="7 8">CGMCC 1.12801</strain>
    </source>
</reference>
<evidence type="ECO:0000256" key="4">
    <source>
        <dbReference type="ARBA" id="ARBA00032089"/>
    </source>
</evidence>
<dbReference type="EMBL" id="SNZV01000006">
    <property type="protein sequence ID" value="TDS12207.1"/>
    <property type="molecule type" value="Genomic_DNA"/>
</dbReference>
<dbReference type="NCBIfam" id="NF010532">
    <property type="entry name" value="PRK13922.9-3"/>
    <property type="match status" value="1"/>
</dbReference>
<sequence>MKNLWLFLVRYNAIFWFILFFTISIVLVVQHNNYQRASFFNSSNVLVGSFYKQVNSWKSYLSLHEANEDLAAENVMLRQQIQNLIQADTSADSVHIVDSIAQGRYAFIVANVANNSIHQKSNYLTLDKGSADGVEKGMGVITSNGVVGIVLQTSTHFSAVQSLLHPDTKISVTLDSSEVFGSLVWGNNIDPRYGMVRDIPNHVQVKKGEKVYTSGYSLFPAGIRVGDIAETGIKSGESFLDLKIKLSTNFSKLNHVYIVKDLQVEEKETLEAMNQDNG</sequence>
<proteinExistence type="inferred from homology"/>
<name>A0A4R7CWG9_9SPHI</name>
<dbReference type="AlphaFoldDB" id="A0A4R7CWG9"/>
<evidence type="ECO:0000256" key="2">
    <source>
        <dbReference type="ARBA" id="ARBA00013855"/>
    </source>
</evidence>
<organism evidence="7 8">
    <name type="scientific">Sphingobacterium paludis</name>
    <dbReference type="NCBI Taxonomy" id="1476465"/>
    <lineage>
        <taxon>Bacteria</taxon>
        <taxon>Pseudomonadati</taxon>
        <taxon>Bacteroidota</taxon>
        <taxon>Sphingobacteriia</taxon>
        <taxon>Sphingobacteriales</taxon>
        <taxon>Sphingobacteriaceae</taxon>
        <taxon>Sphingobacterium</taxon>
    </lineage>
</organism>
<protein>
    <recommendedName>
        <fullName evidence="2">Cell shape-determining protein MreC</fullName>
    </recommendedName>
    <alternativeName>
        <fullName evidence="4">Cell shape protein MreC</fullName>
    </alternativeName>
</protein>
<evidence type="ECO:0000259" key="6">
    <source>
        <dbReference type="Pfam" id="PF04085"/>
    </source>
</evidence>
<evidence type="ECO:0000256" key="1">
    <source>
        <dbReference type="ARBA" id="ARBA00009369"/>
    </source>
</evidence>
<dbReference type="PANTHER" id="PTHR34138">
    <property type="entry name" value="CELL SHAPE-DETERMINING PROTEIN MREC"/>
    <property type="match status" value="1"/>
</dbReference>
<dbReference type="InterPro" id="IPR042177">
    <property type="entry name" value="Cell/Rod_1"/>
</dbReference>
<keyword evidence="5" id="KW-1133">Transmembrane helix</keyword>
<evidence type="ECO:0000313" key="8">
    <source>
        <dbReference type="Proteomes" id="UP000294752"/>
    </source>
</evidence>
<comment type="similarity">
    <text evidence="1">Belongs to the MreC family.</text>
</comment>
<feature type="transmembrane region" description="Helical" evidence="5">
    <location>
        <begin position="6"/>
        <end position="29"/>
    </location>
</feature>
<dbReference type="Proteomes" id="UP000294752">
    <property type="component" value="Unassembled WGS sequence"/>
</dbReference>
<dbReference type="InterPro" id="IPR055342">
    <property type="entry name" value="MreC_beta-barrel_core"/>
</dbReference>
<dbReference type="GO" id="GO:0005886">
    <property type="term" value="C:plasma membrane"/>
    <property type="evidence" value="ECO:0007669"/>
    <property type="project" value="TreeGrafter"/>
</dbReference>
<dbReference type="InterPro" id="IPR007221">
    <property type="entry name" value="MreC"/>
</dbReference>
<comment type="caution">
    <text evidence="7">The sequence shown here is derived from an EMBL/GenBank/DDBJ whole genome shotgun (WGS) entry which is preliminary data.</text>
</comment>
<keyword evidence="5" id="KW-0472">Membrane</keyword>
<feature type="domain" description="Rod shape-determining protein MreC beta-barrel core" evidence="6">
    <location>
        <begin position="112"/>
        <end position="260"/>
    </location>
</feature>
<evidence type="ECO:0000256" key="3">
    <source>
        <dbReference type="ARBA" id="ARBA00022960"/>
    </source>
</evidence>
<keyword evidence="3" id="KW-0133">Cell shape</keyword>
<dbReference type="OrthoDB" id="9811827at2"/>
<accession>A0A4R7CWG9</accession>
<dbReference type="InterPro" id="IPR042175">
    <property type="entry name" value="Cell/Rod_MreC_2"/>
</dbReference>
<dbReference type="Gene3D" id="2.40.10.340">
    <property type="entry name" value="Rod shape-determining protein MreC, domain 1"/>
    <property type="match status" value="1"/>
</dbReference>
<gene>
    <name evidence="7" type="ORF">B0I21_10662</name>
</gene>
<dbReference type="PANTHER" id="PTHR34138:SF1">
    <property type="entry name" value="CELL SHAPE-DETERMINING PROTEIN MREC"/>
    <property type="match status" value="1"/>
</dbReference>
<evidence type="ECO:0000256" key="5">
    <source>
        <dbReference type="SAM" id="Phobius"/>
    </source>
</evidence>
<dbReference type="GO" id="GO:0008360">
    <property type="term" value="P:regulation of cell shape"/>
    <property type="evidence" value="ECO:0007669"/>
    <property type="project" value="UniProtKB-KW"/>
</dbReference>
<dbReference type="Pfam" id="PF04085">
    <property type="entry name" value="MreC"/>
    <property type="match status" value="1"/>
</dbReference>
<dbReference type="RefSeq" id="WP_133640854.1">
    <property type="nucleotide sequence ID" value="NZ_SNZV01000006.1"/>
</dbReference>
<evidence type="ECO:0000313" key="7">
    <source>
        <dbReference type="EMBL" id="TDS12207.1"/>
    </source>
</evidence>
<dbReference type="Gene3D" id="2.40.10.350">
    <property type="entry name" value="Rod shape-determining protein MreC, domain 2"/>
    <property type="match status" value="1"/>
</dbReference>
<keyword evidence="5" id="KW-0812">Transmembrane</keyword>
<keyword evidence="8" id="KW-1185">Reference proteome</keyword>